<feature type="binding site" evidence="4">
    <location>
        <begin position="12"/>
        <end position="14"/>
    </location>
    <ligand>
        <name>N(1)-(5-phospho-beta-D-ribosyl)glycinamide</name>
        <dbReference type="ChEBI" id="CHEBI:143788"/>
    </ligand>
</feature>
<dbReference type="GO" id="GO:0006189">
    <property type="term" value="P:'de novo' IMP biosynthetic process"/>
    <property type="evidence" value="ECO:0007669"/>
    <property type="project" value="UniProtKB-UniRule"/>
</dbReference>
<evidence type="ECO:0000313" key="6">
    <source>
        <dbReference type="EMBL" id="EXI85462.1"/>
    </source>
</evidence>
<comment type="function">
    <text evidence="4">Catalyzes the transfer of a formyl group from 10-formyltetrahydrofolate to 5-phospho-ribosyl-glycinamide (GAR), producing 5-phospho-ribosyl-N-formylglycinamide (FGAR) and tetrahydrofolate.</text>
</comment>
<dbReference type="EC" id="2.1.2.2" evidence="4"/>
<dbReference type="NCBIfam" id="TIGR00639">
    <property type="entry name" value="PurN"/>
    <property type="match status" value="1"/>
</dbReference>
<dbReference type="UniPathway" id="UPA00074">
    <property type="reaction ID" value="UER00126"/>
</dbReference>
<feature type="site" description="Raises pKa of active site His" evidence="4">
    <location>
        <position position="145"/>
    </location>
</feature>
<dbReference type="eggNOG" id="COG0299">
    <property type="taxonomic scope" value="Bacteria"/>
</dbReference>
<dbReference type="EMBL" id="JEMY01000055">
    <property type="protein sequence ID" value="EXI85462.1"/>
    <property type="molecule type" value="Genomic_DNA"/>
</dbReference>
<dbReference type="Pfam" id="PF00551">
    <property type="entry name" value="Formyl_trans_N"/>
    <property type="match status" value="1"/>
</dbReference>
<evidence type="ECO:0000313" key="7">
    <source>
        <dbReference type="Proteomes" id="UP000022141"/>
    </source>
</evidence>
<keyword evidence="2 4" id="KW-0808">Transferase</keyword>
<feature type="binding site" evidence="4">
    <location>
        <begin position="90"/>
        <end position="93"/>
    </location>
    <ligand>
        <name>(6R)-10-formyltetrahydrofolate</name>
        <dbReference type="ChEBI" id="CHEBI:195366"/>
    </ligand>
</feature>
<feature type="binding site" evidence="4">
    <location>
        <position position="65"/>
    </location>
    <ligand>
        <name>(6R)-10-formyltetrahydrofolate</name>
        <dbReference type="ChEBI" id="CHEBI:195366"/>
    </ligand>
</feature>
<organism evidence="6 7">
    <name type="scientific">Accumulibacter regalis</name>
    <dbReference type="NCBI Taxonomy" id="522306"/>
    <lineage>
        <taxon>Bacteria</taxon>
        <taxon>Pseudomonadati</taxon>
        <taxon>Pseudomonadota</taxon>
        <taxon>Betaproteobacteria</taxon>
        <taxon>Candidatus Accumulibacter</taxon>
    </lineage>
</organism>
<accession>A0A011Q8E6</accession>
<dbReference type="CDD" id="cd08645">
    <property type="entry name" value="FMT_core_GART"/>
    <property type="match status" value="1"/>
</dbReference>
<evidence type="ECO:0000256" key="2">
    <source>
        <dbReference type="ARBA" id="ARBA00022679"/>
    </source>
</evidence>
<dbReference type="InterPro" id="IPR004607">
    <property type="entry name" value="GART"/>
</dbReference>
<comment type="pathway">
    <text evidence="1 4">Purine metabolism; IMP biosynthesis via de novo pathway; N(2)-formyl-N(1)-(5-phospho-D-ribosyl)glycinamide from N(1)-(5-phospho-D-ribosyl)glycinamide (10-formyl THF route): step 1/1.</text>
</comment>
<dbReference type="HAMAP" id="MF_01930">
    <property type="entry name" value="PurN"/>
    <property type="match status" value="1"/>
</dbReference>
<evidence type="ECO:0000259" key="5">
    <source>
        <dbReference type="Pfam" id="PF00551"/>
    </source>
</evidence>
<dbReference type="STRING" id="1454004.AW11_03461"/>
<evidence type="ECO:0000256" key="3">
    <source>
        <dbReference type="ARBA" id="ARBA00022755"/>
    </source>
</evidence>
<dbReference type="SUPFAM" id="SSF53328">
    <property type="entry name" value="Formyltransferase"/>
    <property type="match status" value="1"/>
</dbReference>
<dbReference type="GO" id="GO:0005829">
    <property type="term" value="C:cytosol"/>
    <property type="evidence" value="ECO:0007669"/>
    <property type="project" value="TreeGrafter"/>
</dbReference>
<dbReference type="AlphaFoldDB" id="A0A011Q8E6"/>
<dbReference type="Proteomes" id="UP000022141">
    <property type="component" value="Unassembled WGS sequence"/>
</dbReference>
<feature type="domain" description="Formyl transferase N-terminal" evidence="5">
    <location>
        <begin position="4"/>
        <end position="182"/>
    </location>
</feature>
<dbReference type="PANTHER" id="PTHR43369">
    <property type="entry name" value="PHOSPHORIBOSYLGLYCINAMIDE FORMYLTRANSFERASE"/>
    <property type="match status" value="1"/>
</dbReference>
<feature type="active site" description="Proton donor" evidence="4">
    <location>
        <position position="109"/>
    </location>
</feature>
<reference evidence="6" key="1">
    <citation type="submission" date="2014-02" db="EMBL/GenBank/DDBJ databases">
        <title>Expanding our view of genomic diversity in Candidatus Accumulibacter clades.</title>
        <authorList>
            <person name="Skennerton C.T."/>
            <person name="Barr J.J."/>
            <person name="Slater F.R."/>
            <person name="Bond P.L."/>
            <person name="Tyson G.W."/>
        </authorList>
    </citation>
    <scope>NUCLEOTIDE SEQUENCE [LARGE SCALE GENOMIC DNA]</scope>
</reference>
<protein>
    <recommendedName>
        <fullName evidence="4">Phosphoribosylglycinamide formyltransferase</fullName>
        <ecNumber evidence="4">2.1.2.2</ecNumber>
    </recommendedName>
    <alternativeName>
        <fullName evidence="4">5'-phosphoribosylglycinamide transformylase</fullName>
    </alternativeName>
    <alternativeName>
        <fullName evidence="4">GAR transformylase</fullName>
        <shortName evidence="4">GART</shortName>
    </alternativeName>
</protein>
<gene>
    <name evidence="4 6" type="primary">purN</name>
    <name evidence="6" type="ORF">AW11_03461</name>
</gene>
<evidence type="ECO:0000256" key="1">
    <source>
        <dbReference type="ARBA" id="ARBA00005054"/>
    </source>
</evidence>
<name>A0A011Q8E6_ACCRE</name>
<dbReference type="Gene3D" id="3.40.50.170">
    <property type="entry name" value="Formyl transferase, N-terminal domain"/>
    <property type="match status" value="1"/>
</dbReference>
<evidence type="ECO:0000256" key="4">
    <source>
        <dbReference type="HAMAP-Rule" id="MF_01930"/>
    </source>
</evidence>
<proteinExistence type="inferred from homology"/>
<dbReference type="InterPro" id="IPR036477">
    <property type="entry name" value="Formyl_transf_N_sf"/>
</dbReference>
<dbReference type="PANTHER" id="PTHR43369:SF2">
    <property type="entry name" value="PHOSPHORIBOSYLGLYCINAMIDE FORMYLTRANSFERASE"/>
    <property type="match status" value="1"/>
</dbReference>
<comment type="caution">
    <text evidence="6">The sequence shown here is derived from an EMBL/GenBank/DDBJ whole genome shotgun (WGS) entry which is preliminary data.</text>
</comment>
<dbReference type="InterPro" id="IPR002376">
    <property type="entry name" value="Formyl_transf_N"/>
</dbReference>
<dbReference type="PATRIC" id="fig|1454004.3.peg.3560"/>
<comment type="similarity">
    <text evidence="4">Belongs to the GART family.</text>
</comment>
<comment type="catalytic activity">
    <reaction evidence="4">
        <text>N(1)-(5-phospho-beta-D-ribosyl)glycinamide + (6R)-10-formyltetrahydrofolate = N(2)-formyl-N(1)-(5-phospho-beta-D-ribosyl)glycinamide + (6S)-5,6,7,8-tetrahydrofolate + H(+)</text>
        <dbReference type="Rhea" id="RHEA:15053"/>
        <dbReference type="ChEBI" id="CHEBI:15378"/>
        <dbReference type="ChEBI" id="CHEBI:57453"/>
        <dbReference type="ChEBI" id="CHEBI:143788"/>
        <dbReference type="ChEBI" id="CHEBI:147286"/>
        <dbReference type="ChEBI" id="CHEBI:195366"/>
        <dbReference type="EC" id="2.1.2.2"/>
    </reaction>
</comment>
<sequence>MLSVVILISGRGSNMASLLAAADAGTLPVRVAGVLANRSDAGGLETAAACGVPTRVVDHRQFATRDDFDAAMATAIDAFSPDLVVLAGFMRILGAAFVSNYHGRLINIHPSLLPSFPGLHTHARALAEGVRIHGCTVHFVTPDLDHGPIIVQAAVPVLDGDSEETLAARVLAQEHQLYPLAVRWFSEGRLRLCAGRVVLDSPQLDSGALIAPQTSTR</sequence>
<feature type="binding site" evidence="4">
    <location>
        <position position="107"/>
    </location>
    <ligand>
        <name>(6R)-10-formyltetrahydrofolate</name>
        <dbReference type="ChEBI" id="CHEBI:195366"/>
    </ligand>
</feature>
<keyword evidence="3 4" id="KW-0658">Purine biosynthesis</keyword>
<keyword evidence="7" id="KW-1185">Reference proteome</keyword>
<dbReference type="GO" id="GO:0004644">
    <property type="term" value="F:phosphoribosylglycinamide formyltransferase activity"/>
    <property type="evidence" value="ECO:0007669"/>
    <property type="project" value="UniProtKB-UniRule"/>
</dbReference>